<organism evidence="1 2">
    <name type="scientific">Paenibacillus wynnii</name>
    <dbReference type="NCBI Taxonomy" id="268407"/>
    <lineage>
        <taxon>Bacteria</taxon>
        <taxon>Bacillati</taxon>
        <taxon>Bacillota</taxon>
        <taxon>Bacilli</taxon>
        <taxon>Bacillales</taxon>
        <taxon>Paenibacillaceae</taxon>
        <taxon>Paenibacillus</taxon>
    </lineage>
</organism>
<reference evidence="1 2" key="1">
    <citation type="submission" date="2014-08" db="EMBL/GenBank/DDBJ databases">
        <authorList>
            <person name="den Bakker H.C."/>
        </authorList>
    </citation>
    <scope>NUCLEOTIDE SEQUENCE [LARGE SCALE GENOMIC DNA]</scope>
    <source>
        <strain evidence="1 2">DSM 18334</strain>
    </source>
</reference>
<gene>
    <name evidence="1" type="ORF">PWYN_17465</name>
</gene>
<name>A0A098M3D9_9BACL</name>
<evidence type="ECO:0000313" key="1">
    <source>
        <dbReference type="EMBL" id="KGE16518.1"/>
    </source>
</evidence>
<evidence type="ECO:0000313" key="2">
    <source>
        <dbReference type="Proteomes" id="UP000029734"/>
    </source>
</evidence>
<dbReference type="AlphaFoldDB" id="A0A098M3D9"/>
<dbReference type="STRING" id="268407.PWYN_17465"/>
<dbReference type="OrthoDB" id="2861242at2"/>
<keyword evidence="2" id="KW-1185">Reference proteome</keyword>
<reference evidence="1 2" key="2">
    <citation type="submission" date="2014-10" db="EMBL/GenBank/DDBJ databases">
        <title>Comparative genomics of the Paenibacillus odorifer group.</title>
        <authorList>
            <person name="Tsai Y.-C."/>
            <person name="Martin N."/>
            <person name="Korlach J."/>
            <person name="Wiedmann M."/>
        </authorList>
    </citation>
    <scope>NUCLEOTIDE SEQUENCE [LARGE SCALE GENOMIC DNA]</scope>
    <source>
        <strain evidence="1 2">DSM 18334</strain>
    </source>
</reference>
<dbReference type="RefSeq" id="WP_036654450.1">
    <property type="nucleotide sequence ID" value="NZ_JQCR01000003.1"/>
</dbReference>
<proteinExistence type="predicted"/>
<evidence type="ECO:0008006" key="3">
    <source>
        <dbReference type="Google" id="ProtNLM"/>
    </source>
</evidence>
<accession>A0A098M3D9</accession>
<sequence length="273" mass="31282">MIELVPISKSIYKADILNVITYKNEDIVFASGSLVQGIGNGKSDLDLFVITQDFNEKDINITYDQLNFKVGFNRLEGVNCDIEYWLLDVVEELIDQVNSIDFGDINVRSFNQLKIKGYNSPALTSFLHRFIISKNIYNDTKYKELYEKLNKNNYFRLMARIYVNHVDNAYDDVVGNLEQHEYETAYLIARETLLLAMTAYVFSMKQTIDRTKWTYKMMKVIAIENQEAARILNKCNEILFPVSLSKGNLENSSEQALSLINSIISSINDAGGV</sequence>
<comment type="caution">
    <text evidence="1">The sequence shown here is derived from an EMBL/GenBank/DDBJ whole genome shotgun (WGS) entry which is preliminary data.</text>
</comment>
<dbReference type="Proteomes" id="UP000029734">
    <property type="component" value="Unassembled WGS sequence"/>
</dbReference>
<dbReference type="eggNOG" id="ENOG50306ID">
    <property type="taxonomic scope" value="Bacteria"/>
</dbReference>
<dbReference type="EMBL" id="JQCR01000003">
    <property type="protein sequence ID" value="KGE16518.1"/>
    <property type="molecule type" value="Genomic_DNA"/>
</dbReference>
<protein>
    <recommendedName>
        <fullName evidence="3">Polymerase nucleotidyl transferase domain-containing protein</fullName>
    </recommendedName>
</protein>